<organism evidence="5 6">
    <name type="scientific">Spirochaeta isovalerica</name>
    <dbReference type="NCBI Taxonomy" id="150"/>
    <lineage>
        <taxon>Bacteria</taxon>
        <taxon>Pseudomonadati</taxon>
        <taxon>Spirochaetota</taxon>
        <taxon>Spirochaetia</taxon>
        <taxon>Spirochaetales</taxon>
        <taxon>Spirochaetaceae</taxon>
        <taxon>Spirochaeta</taxon>
    </lineage>
</organism>
<proteinExistence type="predicted"/>
<reference evidence="5 6" key="1">
    <citation type="submission" date="2020-08" db="EMBL/GenBank/DDBJ databases">
        <title>Genomic Encyclopedia of Type Strains, Phase IV (KMG-IV): sequencing the most valuable type-strain genomes for metagenomic binning, comparative biology and taxonomic classification.</title>
        <authorList>
            <person name="Goeker M."/>
        </authorList>
    </citation>
    <scope>NUCLEOTIDE SEQUENCE [LARGE SCALE GENOMIC DNA]</scope>
    <source>
        <strain evidence="5 6">DSM 2461</strain>
    </source>
</reference>
<dbReference type="EMBL" id="JACHGJ010000003">
    <property type="protein sequence ID" value="MBB6480346.1"/>
    <property type="molecule type" value="Genomic_DNA"/>
</dbReference>
<dbReference type="PANTHER" id="PTHR46825">
    <property type="entry name" value="D-ALANYL-D-ALANINE-CARBOXYPEPTIDASE/ENDOPEPTIDASE AMPH"/>
    <property type="match status" value="1"/>
</dbReference>
<comment type="subcellular location">
    <subcellularLocation>
        <location evidence="1">Membrane</location>
    </subcellularLocation>
</comment>
<dbReference type="Gene3D" id="3.40.710.10">
    <property type="entry name" value="DD-peptidase/beta-lactamase superfamily"/>
    <property type="match status" value="1"/>
</dbReference>
<accession>A0A841R982</accession>
<feature type="domain" description="Beta-lactamase-related" evidence="4">
    <location>
        <begin position="6"/>
        <end position="317"/>
    </location>
</feature>
<dbReference type="AlphaFoldDB" id="A0A841R982"/>
<feature type="compositionally biased region" description="Basic residues" evidence="3">
    <location>
        <begin position="334"/>
        <end position="345"/>
    </location>
</feature>
<sequence>MTLIDNIRDKAGEINFSGMVLVRDGQNPLYREAFGYADRSNRIPNREKTRFAIASGTKTFTAAGIFRLIDRGKLTLDTPLHSVVKEDFPLIDKAVTIDSLLSHRSGIYDYLDEELIDDYDGFELAVPNHKLYGPRDYIPMLHGDMKFPPGERFSYSNSGYILLALVIETLSGQSFSGFIEEEVFKPAGMNHSGFFEMNRLPGDTAYGYIDDNKDWKTNIFDVPVKGCGDGGAFTTAEDLSLFWFGLMKGSLLSEHSLACMTEKVSSVKPETGYGRGLWIGFDREKYLYMEGCDAGVSCLSVYYSDARYFTVLSNTTTGAYPLRTLIHEQLKSRPASKKRDYRKSSSKSMNGTGI</sequence>
<name>A0A841R982_9SPIO</name>
<dbReference type="InterPro" id="IPR012338">
    <property type="entry name" value="Beta-lactam/transpept-like"/>
</dbReference>
<evidence type="ECO:0000256" key="1">
    <source>
        <dbReference type="ARBA" id="ARBA00004370"/>
    </source>
</evidence>
<evidence type="ECO:0000256" key="2">
    <source>
        <dbReference type="ARBA" id="ARBA00023136"/>
    </source>
</evidence>
<dbReference type="Pfam" id="PF00144">
    <property type="entry name" value="Beta-lactamase"/>
    <property type="match status" value="1"/>
</dbReference>
<evidence type="ECO:0000259" key="4">
    <source>
        <dbReference type="Pfam" id="PF00144"/>
    </source>
</evidence>
<dbReference type="Proteomes" id="UP000587760">
    <property type="component" value="Unassembled WGS sequence"/>
</dbReference>
<dbReference type="InterPro" id="IPR050491">
    <property type="entry name" value="AmpC-like"/>
</dbReference>
<evidence type="ECO:0000256" key="3">
    <source>
        <dbReference type="SAM" id="MobiDB-lite"/>
    </source>
</evidence>
<gene>
    <name evidence="5" type="ORF">HNR50_002009</name>
</gene>
<evidence type="ECO:0000313" key="6">
    <source>
        <dbReference type="Proteomes" id="UP000587760"/>
    </source>
</evidence>
<dbReference type="SUPFAM" id="SSF56601">
    <property type="entry name" value="beta-lactamase/transpeptidase-like"/>
    <property type="match status" value="1"/>
</dbReference>
<keyword evidence="2" id="KW-0472">Membrane</keyword>
<dbReference type="InterPro" id="IPR001466">
    <property type="entry name" value="Beta-lactam-related"/>
</dbReference>
<feature type="region of interest" description="Disordered" evidence="3">
    <location>
        <begin position="331"/>
        <end position="354"/>
    </location>
</feature>
<dbReference type="GO" id="GO:0016020">
    <property type="term" value="C:membrane"/>
    <property type="evidence" value="ECO:0007669"/>
    <property type="project" value="UniProtKB-SubCell"/>
</dbReference>
<dbReference type="RefSeq" id="WP_184746503.1">
    <property type="nucleotide sequence ID" value="NZ_JACHGJ010000003.1"/>
</dbReference>
<protein>
    <submittedName>
        <fullName evidence="5">CubicO group peptidase (Beta-lactamase class C family)</fullName>
    </submittedName>
</protein>
<comment type="caution">
    <text evidence="5">The sequence shown here is derived from an EMBL/GenBank/DDBJ whole genome shotgun (WGS) entry which is preliminary data.</text>
</comment>
<keyword evidence="6" id="KW-1185">Reference proteome</keyword>
<dbReference type="PANTHER" id="PTHR46825:SF11">
    <property type="entry name" value="PENICILLIN-BINDING PROTEIN 4"/>
    <property type="match status" value="1"/>
</dbReference>
<evidence type="ECO:0000313" key="5">
    <source>
        <dbReference type="EMBL" id="MBB6480346.1"/>
    </source>
</evidence>